<accession>A0A973ZYU1</accession>
<reference evidence="2" key="2">
    <citation type="journal article" date="2021" name="Int. J. Syst. Evol. Microbiol.">
        <title>Bradyrhizobium septentrionale sp. nov. (sv. septentrionale) and Bradyrhizobium quebecense sp. nov. (sv. septentrionale) associated with legumes native to Canada possess rearranged symbiosis genes and numerous insertion sequences.</title>
        <authorList>
            <person name="Bromfield E.S.P."/>
            <person name="Cloutier S."/>
        </authorList>
    </citation>
    <scope>NUCLEOTIDE SEQUENCE</scope>
    <source>
        <strain evidence="2">5S5</strain>
    </source>
</reference>
<reference evidence="1" key="1">
    <citation type="submission" date="2020-06" db="EMBL/GenBank/DDBJ databases">
        <title>Whole Genome Sequence of Bradyrhizobium sp. Strain 1S1.</title>
        <authorList>
            <person name="Bromfield E.S.P."/>
            <person name="Cloutier S."/>
        </authorList>
    </citation>
    <scope>NUCLEOTIDE SEQUENCE [LARGE SCALE GENOMIC DNA]</scope>
    <source>
        <strain evidence="1">1S1</strain>
    </source>
</reference>
<evidence type="ECO:0000313" key="3">
    <source>
        <dbReference type="Proteomes" id="UP001432046"/>
    </source>
</evidence>
<name>A0A973ZYU1_9BRAD</name>
<evidence type="ECO:0000313" key="1">
    <source>
        <dbReference type="EMBL" id="NVI42315.1"/>
    </source>
</evidence>
<sequence length="89" mass="10083">MAFEALFAKDLAKDLDKTPASLDELRTRVFYALQRHPLCRQVEFDIVSTPRTRRTNWTVSLHSVQPGALWTAHEIVADIQEAYELAAAA</sequence>
<proteinExistence type="predicted"/>
<protein>
    <submittedName>
        <fullName evidence="1">Uncharacterized protein</fullName>
    </submittedName>
</protein>
<dbReference type="Proteomes" id="UP001432046">
    <property type="component" value="Chromosome"/>
</dbReference>
<keyword evidence="3" id="KW-1185">Reference proteome</keyword>
<reference evidence="2" key="3">
    <citation type="submission" date="2024-03" db="EMBL/GenBank/DDBJ databases">
        <authorList>
            <person name="Bromfield E.S.P."/>
            <person name="Cloutier S."/>
        </authorList>
    </citation>
    <scope>NUCLEOTIDE SEQUENCE</scope>
    <source>
        <strain evidence="2">5S5</strain>
    </source>
</reference>
<organism evidence="1">
    <name type="scientific">Bradyrhizobium septentrionale</name>
    <dbReference type="NCBI Taxonomy" id="1404411"/>
    <lineage>
        <taxon>Bacteria</taxon>
        <taxon>Pseudomonadati</taxon>
        <taxon>Pseudomonadota</taxon>
        <taxon>Alphaproteobacteria</taxon>
        <taxon>Hyphomicrobiales</taxon>
        <taxon>Nitrobacteraceae</taxon>
        <taxon>Bradyrhizobium</taxon>
    </lineage>
</organism>
<evidence type="ECO:0000313" key="2">
    <source>
        <dbReference type="EMBL" id="WXC79199.1"/>
    </source>
</evidence>
<dbReference type="AlphaFoldDB" id="A0A973ZYU1"/>
<dbReference type="EMBL" id="JAAOLE020000001">
    <property type="protein sequence ID" value="NVI42315.1"/>
    <property type="molecule type" value="Genomic_DNA"/>
</dbReference>
<dbReference type="EMBL" id="CP147711">
    <property type="protein sequence ID" value="WXC79199.1"/>
    <property type="molecule type" value="Genomic_DNA"/>
</dbReference>
<dbReference type="RefSeq" id="WP_051345929.1">
    <property type="nucleotide sequence ID" value="NZ_CP088285.1"/>
</dbReference>
<gene>
    <name evidence="1" type="ORF">HAP48_004215</name>
    <name evidence="2" type="ORF">WDK88_39470</name>
</gene>